<accession>A0A368RMP6</accession>
<dbReference type="PANTHER" id="PTHR33087">
    <property type="entry name" value="OS07G0539200 PROTEIN"/>
    <property type="match status" value="1"/>
</dbReference>
<reference evidence="1" key="1">
    <citation type="journal article" date="2012" name="Nat. Biotechnol.">
        <title>Reference genome sequence of the model plant Setaria.</title>
        <authorList>
            <person name="Bennetzen J.L."/>
            <person name="Schmutz J."/>
            <person name="Wang H."/>
            <person name="Percifield R."/>
            <person name="Hawkins J."/>
            <person name="Pontaroli A.C."/>
            <person name="Estep M."/>
            <person name="Feng L."/>
            <person name="Vaughn J.N."/>
            <person name="Grimwood J."/>
            <person name="Jenkins J."/>
            <person name="Barry K."/>
            <person name="Lindquist E."/>
            <person name="Hellsten U."/>
            <person name="Deshpande S."/>
            <person name="Wang X."/>
            <person name="Wu X."/>
            <person name="Mitros T."/>
            <person name="Triplett J."/>
            <person name="Yang X."/>
            <person name="Ye C.Y."/>
            <person name="Mauro-Herrera M."/>
            <person name="Wang L."/>
            <person name="Li P."/>
            <person name="Sharma M."/>
            <person name="Sharma R."/>
            <person name="Ronald P.C."/>
            <person name="Panaud O."/>
            <person name="Kellogg E.A."/>
            <person name="Brutnell T.P."/>
            <person name="Doust A.N."/>
            <person name="Tuskan G.A."/>
            <person name="Rokhsar D."/>
            <person name="Devos K.M."/>
        </authorList>
    </citation>
    <scope>NUCLEOTIDE SEQUENCE [LARGE SCALE GENOMIC DNA]</scope>
    <source>
        <strain evidence="1">Yugu1</strain>
    </source>
</reference>
<name>A0A368RMP6_SETIT</name>
<reference evidence="1" key="2">
    <citation type="submission" date="2015-07" db="EMBL/GenBank/DDBJ databases">
        <authorList>
            <person name="Noorani M."/>
        </authorList>
    </citation>
    <scope>NUCLEOTIDE SEQUENCE</scope>
    <source>
        <strain evidence="1">Yugu1</strain>
    </source>
</reference>
<dbReference type="AlphaFoldDB" id="A0A368RMP6"/>
<organism evidence="1">
    <name type="scientific">Setaria italica</name>
    <name type="common">Foxtail millet</name>
    <name type="synonym">Panicum italicum</name>
    <dbReference type="NCBI Taxonomy" id="4555"/>
    <lineage>
        <taxon>Eukaryota</taxon>
        <taxon>Viridiplantae</taxon>
        <taxon>Streptophyta</taxon>
        <taxon>Embryophyta</taxon>
        <taxon>Tracheophyta</taxon>
        <taxon>Spermatophyta</taxon>
        <taxon>Magnoliopsida</taxon>
        <taxon>Liliopsida</taxon>
        <taxon>Poales</taxon>
        <taxon>Poaceae</taxon>
        <taxon>PACMAD clade</taxon>
        <taxon>Panicoideae</taxon>
        <taxon>Panicodae</taxon>
        <taxon>Paniceae</taxon>
        <taxon>Cenchrinae</taxon>
        <taxon>Setaria</taxon>
    </lineage>
</organism>
<dbReference type="PANTHER" id="PTHR33087:SF31">
    <property type="entry name" value="OS06G0482850 PROTEIN"/>
    <property type="match status" value="1"/>
</dbReference>
<dbReference type="EMBL" id="CM003533">
    <property type="protein sequence ID" value="RCV31314.1"/>
    <property type="molecule type" value="Genomic_DNA"/>
</dbReference>
<dbReference type="InterPro" id="IPR053253">
    <property type="entry name" value="Sex_diff_modulator"/>
</dbReference>
<sequence>MEYGAPELIPGAAHRRPDHVTVCVSCSAAVREEERRLSLTALIGMQVDGRAKLSGDVVRQDALQQLCILEHDLGVKRLTASTFLLHFSTSERRTATLRLGGLAAGCTALRLMPWMHQIETIAKLFNAPTFIDEIDIEHETGQERDCLCLWVWTAKPDGLAKMATLQVAEPLTFPEEYYWQMGDMELPTTRTGPAEMLDYAVIIHLDRILD</sequence>
<proteinExistence type="predicted"/>
<gene>
    <name evidence="1" type="ORF">SETIT_6G167200v2</name>
</gene>
<dbReference type="OrthoDB" id="682567at2759"/>
<evidence type="ECO:0000313" key="1">
    <source>
        <dbReference type="EMBL" id="RCV31314.1"/>
    </source>
</evidence>
<protein>
    <submittedName>
        <fullName evidence="1">Uncharacterized protein</fullName>
    </submittedName>
</protein>